<comment type="subcellular location">
    <subcellularLocation>
        <location evidence="1">Mitochondrion outer membrane</location>
        <topology evidence="1">Single-pass membrane protein</topology>
    </subcellularLocation>
</comment>
<dbReference type="FunCoup" id="G2YLZ5">
    <property type="interactions" value="304"/>
</dbReference>
<dbReference type="PIRSF" id="PIRSF037707">
    <property type="entry name" value="MAS20_rcpt"/>
    <property type="match status" value="1"/>
</dbReference>
<accession>G2YLZ5</accession>
<name>G2YLZ5_BOTF4</name>
<dbReference type="HOGENOM" id="CLU_090411_2_0_1"/>
<keyword evidence="15" id="KW-0175">Coiled coil</keyword>
<evidence type="ECO:0000256" key="6">
    <source>
        <dbReference type="ARBA" id="ARBA00022927"/>
    </source>
</evidence>
<evidence type="ECO:0000313" key="17">
    <source>
        <dbReference type="EMBL" id="CCD52643.2"/>
    </source>
</evidence>
<sequence length="174" mass="18973">MVQTSTIVAASVGTVATGLVAYAIYFDHKRRTDPNFRKQLKKESKRQAKAAKEEAEAHNERQKEVIKAVVVEAKEDGFPVDVEEKEAYFMSEVARGEGLSSEGEWRPHRSSTLCFYKALKVYPQPNDLISIYDKTVPKPVLDILAEMIAADAALDVGPFGGSGSDSGIPGVGLD</sequence>
<evidence type="ECO:0000256" key="4">
    <source>
        <dbReference type="ARBA" id="ARBA00022692"/>
    </source>
</evidence>
<dbReference type="SUPFAM" id="SSF47157">
    <property type="entry name" value="Mitochondrial import receptor subunit Tom20"/>
    <property type="match status" value="1"/>
</dbReference>
<evidence type="ECO:0000256" key="10">
    <source>
        <dbReference type="ARBA" id="ARBA00042705"/>
    </source>
</evidence>
<dbReference type="InParanoid" id="G2YLZ5"/>
<keyword evidence="5 14" id="KW-1000">Mitochondrion outer membrane</keyword>
<evidence type="ECO:0000256" key="16">
    <source>
        <dbReference type="SAM" id="Phobius"/>
    </source>
</evidence>
<evidence type="ECO:0000256" key="9">
    <source>
        <dbReference type="ARBA" id="ARBA00023136"/>
    </source>
</evidence>
<evidence type="ECO:0000313" key="18">
    <source>
        <dbReference type="Proteomes" id="UP000008177"/>
    </source>
</evidence>
<dbReference type="GO" id="GO:0016031">
    <property type="term" value="P:tRNA import into mitochondrion"/>
    <property type="evidence" value="ECO:0007669"/>
    <property type="project" value="TreeGrafter"/>
</dbReference>
<feature type="transmembrane region" description="Helical" evidence="16">
    <location>
        <begin position="6"/>
        <end position="26"/>
    </location>
</feature>
<dbReference type="GO" id="GO:0008320">
    <property type="term" value="F:protein transmembrane transporter activity"/>
    <property type="evidence" value="ECO:0007669"/>
    <property type="project" value="TreeGrafter"/>
</dbReference>
<keyword evidence="3" id="KW-0813">Transport</keyword>
<dbReference type="InterPro" id="IPR002056">
    <property type="entry name" value="MAS20"/>
</dbReference>
<evidence type="ECO:0000256" key="13">
    <source>
        <dbReference type="ARBA" id="ARBA00080405"/>
    </source>
</evidence>
<keyword evidence="6" id="KW-0653">Protein transport</keyword>
<comment type="similarity">
    <text evidence="2 14">Belongs to the Tom20 family.</text>
</comment>
<dbReference type="STRING" id="999810.G2YLZ5"/>
<evidence type="ECO:0000256" key="2">
    <source>
        <dbReference type="ARBA" id="ARBA00005792"/>
    </source>
</evidence>
<dbReference type="GO" id="GO:0006886">
    <property type="term" value="P:intracellular protein transport"/>
    <property type="evidence" value="ECO:0007669"/>
    <property type="project" value="InterPro"/>
</dbReference>
<dbReference type="AlphaFoldDB" id="G2YLZ5"/>
<keyword evidence="7 16" id="KW-1133">Transmembrane helix</keyword>
<dbReference type="EMBL" id="FQ790344">
    <property type="protein sequence ID" value="CCD52643.2"/>
    <property type="molecule type" value="Genomic_DNA"/>
</dbReference>
<dbReference type="GO" id="GO:0006605">
    <property type="term" value="P:protein targeting"/>
    <property type="evidence" value="ECO:0007669"/>
    <property type="project" value="InterPro"/>
</dbReference>
<evidence type="ECO:0000256" key="5">
    <source>
        <dbReference type="ARBA" id="ARBA00022787"/>
    </source>
</evidence>
<evidence type="ECO:0000256" key="11">
    <source>
        <dbReference type="ARBA" id="ARBA00068548"/>
    </source>
</evidence>
<keyword evidence="8 14" id="KW-0496">Mitochondrion</keyword>
<evidence type="ECO:0000256" key="8">
    <source>
        <dbReference type="ARBA" id="ARBA00023128"/>
    </source>
</evidence>
<dbReference type="Gene3D" id="1.20.960.10">
    <property type="entry name" value="Mitochondrial outer membrane translocase complex, subunit Tom20 domain"/>
    <property type="match status" value="1"/>
</dbReference>
<dbReference type="Pfam" id="PF02064">
    <property type="entry name" value="MAS20"/>
    <property type="match status" value="1"/>
</dbReference>
<reference evidence="18" key="1">
    <citation type="journal article" date="2011" name="PLoS Genet.">
        <title>Genomic analysis of the necrotrophic fungal pathogens Sclerotinia sclerotiorum and Botrytis cinerea.</title>
        <authorList>
            <person name="Amselem J."/>
            <person name="Cuomo C.A."/>
            <person name="van Kan J.A."/>
            <person name="Viaud M."/>
            <person name="Benito E.P."/>
            <person name="Couloux A."/>
            <person name="Coutinho P.M."/>
            <person name="de Vries R.P."/>
            <person name="Dyer P.S."/>
            <person name="Fillinger S."/>
            <person name="Fournier E."/>
            <person name="Gout L."/>
            <person name="Hahn M."/>
            <person name="Kohn L."/>
            <person name="Lapalu N."/>
            <person name="Plummer K.M."/>
            <person name="Pradier J.M."/>
            <person name="Quevillon E."/>
            <person name="Sharon A."/>
            <person name="Simon A."/>
            <person name="ten Have A."/>
            <person name="Tudzynski B."/>
            <person name="Tudzynski P."/>
            <person name="Wincker P."/>
            <person name="Andrew M."/>
            <person name="Anthouard V."/>
            <person name="Beever R.E."/>
            <person name="Beffa R."/>
            <person name="Benoit I."/>
            <person name="Bouzid O."/>
            <person name="Brault B."/>
            <person name="Chen Z."/>
            <person name="Choquer M."/>
            <person name="Collemare J."/>
            <person name="Cotton P."/>
            <person name="Danchin E.G."/>
            <person name="Da Silva C."/>
            <person name="Gautier A."/>
            <person name="Giraud C."/>
            <person name="Giraud T."/>
            <person name="Gonzalez C."/>
            <person name="Grossetete S."/>
            <person name="Guldener U."/>
            <person name="Henrissat B."/>
            <person name="Howlett B.J."/>
            <person name="Kodira C."/>
            <person name="Kretschmer M."/>
            <person name="Lappartient A."/>
            <person name="Leroch M."/>
            <person name="Levis C."/>
            <person name="Mauceli E."/>
            <person name="Neuveglise C."/>
            <person name="Oeser B."/>
            <person name="Pearson M."/>
            <person name="Poulain J."/>
            <person name="Poussereau N."/>
            <person name="Quesneville H."/>
            <person name="Rascle C."/>
            <person name="Schumacher J."/>
            <person name="Segurens B."/>
            <person name="Sexton A."/>
            <person name="Silva E."/>
            <person name="Sirven C."/>
            <person name="Soanes D.M."/>
            <person name="Talbot N.J."/>
            <person name="Templeton M."/>
            <person name="Yandava C."/>
            <person name="Yarden O."/>
            <person name="Zeng Q."/>
            <person name="Rollins J.A."/>
            <person name="Lebrun M.H."/>
            <person name="Dickman M."/>
        </authorList>
    </citation>
    <scope>NUCLEOTIDE SEQUENCE [LARGE SCALE GENOMIC DNA]</scope>
    <source>
        <strain evidence="18">T4</strain>
    </source>
</reference>
<proteinExistence type="inferred from homology"/>
<keyword evidence="9 14" id="KW-0472">Membrane</keyword>
<gene>
    <name evidence="17" type="ORF">BofuT4P0000018001</name>
</gene>
<dbReference type="GO" id="GO:0005742">
    <property type="term" value="C:mitochondrial outer membrane translocase complex"/>
    <property type="evidence" value="ECO:0007669"/>
    <property type="project" value="UniProtKB-UniRule"/>
</dbReference>
<dbReference type="GO" id="GO:0030150">
    <property type="term" value="P:protein import into mitochondrial matrix"/>
    <property type="evidence" value="ECO:0007669"/>
    <property type="project" value="TreeGrafter"/>
</dbReference>
<dbReference type="PANTHER" id="PTHR12430:SF0">
    <property type="entry name" value="TRANSLOCASE OF OUTER MITOCHONDRIAL MEMBRANE 20"/>
    <property type="match status" value="1"/>
</dbReference>
<dbReference type="Proteomes" id="UP000008177">
    <property type="component" value="Unplaced contigs"/>
</dbReference>
<dbReference type="OrthoDB" id="2154253at2759"/>
<feature type="coiled-coil region" evidence="15">
    <location>
        <begin position="38"/>
        <end position="68"/>
    </location>
</feature>
<evidence type="ECO:0000256" key="15">
    <source>
        <dbReference type="SAM" id="Coils"/>
    </source>
</evidence>
<dbReference type="InterPro" id="IPR023392">
    <property type="entry name" value="Tom20_dom_sf"/>
</dbReference>
<evidence type="ECO:0000256" key="14">
    <source>
        <dbReference type="PIRNR" id="PIRNR037707"/>
    </source>
</evidence>
<keyword evidence="17" id="KW-0675">Receptor</keyword>
<dbReference type="NCBIfam" id="TIGR00985">
    <property type="entry name" value="3a0801s04tom"/>
    <property type="match status" value="1"/>
</dbReference>
<protein>
    <recommendedName>
        <fullName evidence="11">Mitochondrial import receptor subunit TOM20</fullName>
    </recommendedName>
    <alternativeName>
        <fullName evidence="10">Mitochondrial 20 kDa outer membrane protein</fullName>
    </alternativeName>
    <alternativeName>
        <fullName evidence="12">Mitochondrial import receptor subunit tom20</fullName>
    </alternativeName>
    <alternativeName>
        <fullName evidence="13">Translocase of outer membrane 20 kDa subunit</fullName>
    </alternativeName>
</protein>
<evidence type="ECO:0000256" key="1">
    <source>
        <dbReference type="ARBA" id="ARBA00004572"/>
    </source>
</evidence>
<dbReference type="PRINTS" id="PR00351">
    <property type="entry name" value="OM20RECEPTOR"/>
</dbReference>
<dbReference type="eggNOG" id="KOG4056">
    <property type="taxonomic scope" value="Eukaryota"/>
</dbReference>
<dbReference type="GO" id="GO:0030943">
    <property type="term" value="F:mitochondrion targeting sequence binding"/>
    <property type="evidence" value="ECO:0007669"/>
    <property type="project" value="TreeGrafter"/>
</dbReference>
<organism evidence="17 18">
    <name type="scientific">Botryotinia fuckeliana (strain T4)</name>
    <name type="common">Noble rot fungus</name>
    <name type="synonym">Botrytis cinerea</name>
    <dbReference type="NCBI Taxonomy" id="999810"/>
    <lineage>
        <taxon>Eukaryota</taxon>
        <taxon>Fungi</taxon>
        <taxon>Dikarya</taxon>
        <taxon>Ascomycota</taxon>
        <taxon>Pezizomycotina</taxon>
        <taxon>Leotiomycetes</taxon>
        <taxon>Helotiales</taxon>
        <taxon>Sclerotiniaceae</taxon>
        <taxon>Botrytis</taxon>
    </lineage>
</organism>
<evidence type="ECO:0000256" key="3">
    <source>
        <dbReference type="ARBA" id="ARBA00022448"/>
    </source>
</evidence>
<keyword evidence="4 16" id="KW-0812">Transmembrane</keyword>
<evidence type="ECO:0000256" key="7">
    <source>
        <dbReference type="ARBA" id="ARBA00022989"/>
    </source>
</evidence>
<dbReference type="FunFam" id="1.20.960.10:FF:000002">
    <property type="entry name" value="Mitochondrial import receptor subunit TOM20"/>
    <property type="match status" value="1"/>
</dbReference>
<dbReference type="PANTHER" id="PTHR12430">
    <property type="entry name" value="MITOCHONDRIAL IMPORT RECEPTOR SUBUNIT TOM20"/>
    <property type="match status" value="1"/>
</dbReference>
<evidence type="ECO:0000256" key="12">
    <source>
        <dbReference type="ARBA" id="ARBA00073975"/>
    </source>
</evidence>